<dbReference type="InterPro" id="IPR007627">
    <property type="entry name" value="RNA_pol_sigma70_r2"/>
</dbReference>
<feature type="domain" description="RNA polymerase sigma-70 region 2" evidence="6">
    <location>
        <begin position="43"/>
        <end position="110"/>
    </location>
</feature>
<feature type="domain" description="RNA polymerase sigma factor 70 region 4 type 2" evidence="7">
    <location>
        <begin position="138"/>
        <end position="189"/>
    </location>
</feature>
<dbReference type="RefSeq" id="WP_145197174.1">
    <property type="nucleotide sequence ID" value="NZ_CP036267.1"/>
</dbReference>
<accession>A0A517QKG0</accession>
<dbReference type="PANTHER" id="PTHR43133">
    <property type="entry name" value="RNA POLYMERASE ECF-TYPE SIGMA FACTO"/>
    <property type="match status" value="1"/>
</dbReference>
<evidence type="ECO:0000259" key="6">
    <source>
        <dbReference type="Pfam" id="PF04542"/>
    </source>
</evidence>
<dbReference type="AlphaFoldDB" id="A0A517QKG0"/>
<feature type="compositionally biased region" description="Gly residues" evidence="5">
    <location>
        <begin position="666"/>
        <end position="681"/>
    </location>
</feature>
<dbReference type="GO" id="GO:0016987">
    <property type="term" value="F:sigma factor activity"/>
    <property type="evidence" value="ECO:0007669"/>
    <property type="project" value="UniProtKB-KW"/>
</dbReference>
<keyword evidence="3" id="KW-0731">Sigma factor</keyword>
<dbReference type="SUPFAM" id="SSF88946">
    <property type="entry name" value="Sigma2 domain of RNA polymerase sigma factors"/>
    <property type="match status" value="1"/>
</dbReference>
<dbReference type="CDD" id="cd06171">
    <property type="entry name" value="Sigma70_r4"/>
    <property type="match status" value="1"/>
</dbReference>
<dbReference type="InterPro" id="IPR036388">
    <property type="entry name" value="WH-like_DNA-bd_sf"/>
</dbReference>
<gene>
    <name evidence="8" type="primary">sigE_1</name>
    <name evidence="8" type="ORF">Mal48_13550</name>
</gene>
<organism evidence="8 9">
    <name type="scientific">Thalassoglobus polymorphus</name>
    <dbReference type="NCBI Taxonomy" id="2527994"/>
    <lineage>
        <taxon>Bacteria</taxon>
        <taxon>Pseudomonadati</taxon>
        <taxon>Planctomycetota</taxon>
        <taxon>Planctomycetia</taxon>
        <taxon>Planctomycetales</taxon>
        <taxon>Planctomycetaceae</taxon>
        <taxon>Thalassoglobus</taxon>
    </lineage>
</organism>
<reference evidence="8 9" key="1">
    <citation type="submission" date="2019-02" db="EMBL/GenBank/DDBJ databases">
        <title>Deep-cultivation of Planctomycetes and their phenomic and genomic characterization uncovers novel biology.</title>
        <authorList>
            <person name="Wiegand S."/>
            <person name="Jogler M."/>
            <person name="Boedeker C."/>
            <person name="Pinto D."/>
            <person name="Vollmers J."/>
            <person name="Rivas-Marin E."/>
            <person name="Kohn T."/>
            <person name="Peeters S.H."/>
            <person name="Heuer A."/>
            <person name="Rast P."/>
            <person name="Oberbeckmann S."/>
            <person name="Bunk B."/>
            <person name="Jeske O."/>
            <person name="Meyerdierks A."/>
            <person name="Storesund J.E."/>
            <person name="Kallscheuer N."/>
            <person name="Luecker S."/>
            <person name="Lage O.M."/>
            <person name="Pohl T."/>
            <person name="Merkel B.J."/>
            <person name="Hornburger P."/>
            <person name="Mueller R.-W."/>
            <person name="Bruemmer F."/>
            <person name="Labrenz M."/>
            <person name="Spormann A.M."/>
            <person name="Op den Camp H."/>
            <person name="Overmann J."/>
            <person name="Amann R."/>
            <person name="Jetten M.S.M."/>
            <person name="Mascher T."/>
            <person name="Medema M.H."/>
            <person name="Devos D.P."/>
            <person name="Kaster A.-K."/>
            <person name="Ovreas L."/>
            <person name="Rohde M."/>
            <person name="Galperin M.Y."/>
            <person name="Jogler C."/>
        </authorList>
    </citation>
    <scope>NUCLEOTIDE SEQUENCE [LARGE SCALE GENOMIC DNA]</scope>
    <source>
        <strain evidence="8 9">Mal48</strain>
    </source>
</reference>
<comment type="similarity">
    <text evidence="1">Belongs to the sigma-70 factor family. ECF subfamily.</text>
</comment>
<dbReference type="KEGG" id="tpol:Mal48_13550"/>
<evidence type="ECO:0000256" key="3">
    <source>
        <dbReference type="ARBA" id="ARBA00023082"/>
    </source>
</evidence>
<dbReference type="Pfam" id="PF04542">
    <property type="entry name" value="Sigma70_r2"/>
    <property type="match status" value="1"/>
</dbReference>
<dbReference type="Gene3D" id="1.10.10.10">
    <property type="entry name" value="Winged helix-like DNA-binding domain superfamily/Winged helix DNA-binding domain"/>
    <property type="match status" value="1"/>
</dbReference>
<dbReference type="SUPFAM" id="SSF88659">
    <property type="entry name" value="Sigma3 and sigma4 domains of RNA polymerase sigma factors"/>
    <property type="match status" value="1"/>
</dbReference>
<evidence type="ECO:0000313" key="8">
    <source>
        <dbReference type="EMBL" id="QDT32113.1"/>
    </source>
</evidence>
<dbReference type="GO" id="GO:0003677">
    <property type="term" value="F:DNA binding"/>
    <property type="evidence" value="ECO:0007669"/>
    <property type="project" value="InterPro"/>
</dbReference>
<proteinExistence type="inferred from homology"/>
<dbReference type="Gene3D" id="1.10.1740.10">
    <property type="match status" value="1"/>
</dbReference>
<name>A0A517QKG0_9PLAN</name>
<dbReference type="Proteomes" id="UP000315724">
    <property type="component" value="Chromosome"/>
</dbReference>
<evidence type="ECO:0000256" key="4">
    <source>
        <dbReference type="ARBA" id="ARBA00023163"/>
    </source>
</evidence>
<dbReference type="InterPro" id="IPR039425">
    <property type="entry name" value="RNA_pol_sigma-70-like"/>
</dbReference>
<dbReference type="OrthoDB" id="291047at2"/>
<evidence type="ECO:0000259" key="7">
    <source>
        <dbReference type="Pfam" id="PF08281"/>
    </source>
</evidence>
<feature type="region of interest" description="Disordered" evidence="5">
    <location>
        <begin position="646"/>
        <end position="681"/>
    </location>
</feature>
<dbReference type="InterPro" id="IPR013324">
    <property type="entry name" value="RNA_pol_sigma_r3/r4-like"/>
</dbReference>
<evidence type="ECO:0000256" key="2">
    <source>
        <dbReference type="ARBA" id="ARBA00023015"/>
    </source>
</evidence>
<keyword evidence="4" id="KW-0804">Transcription</keyword>
<dbReference type="Pfam" id="PF08281">
    <property type="entry name" value="Sigma70_r4_2"/>
    <property type="match status" value="1"/>
</dbReference>
<dbReference type="NCBIfam" id="TIGR02937">
    <property type="entry name" value="sigma70-ECF"/>
    <property type="match status" value="1"/>
</dbReference>
<keyword evidence="9" id="KW-1185">Reference proteome</keyword>
<dbReference type="GO" id="GO:0006352">
    <property type="term" value="P:DNA-templated transcription initiation"/>
    <property type="evidence" value="ECO:0007669"/>
    <property type="project" value="InterPro"/>
</dbReference>
<dbReference type="InterPro" id="IPR013325">
    <property type="entry name" value="RNA_pol_sigma_r2"/>
</dbReference>
<protein>
    <submittedName>
        <fullName evidence="8">ECF RNA polymerase sigma factor SigE</fullName>
    </submittedName>
</protein>
<dbReference type="PANTHER" id="PTHR43133:SF51">
    <property type="entry name" value="RNA POLYMERASE SIGMA FACTOR"/>
    <property type="match status" value="1"/>
</dbReference>
<evidence type="ECO:0000256" key="1">
    <source>
        <dbReference type="ARBA" id="ARBA00010641"/>
    </source>
</evidence>
<dbReference type="EMBL" id="CP036267">
    <property type="protein sequence ID" value="QDT32113.1"/>
    <property type="molecule type" value="Genomic_DNA"/>
</dbReference>
<dbReference type="InterPro" id="IPR013249">
    <property type="entry name" value="RNA_pol_sigma70_r4_t2"/>
</dbReference>
<dbReference type="InterPro" id="IPR014284">
    <property type="entry name" value="RNA_pol_sigma-70_dom"/>
</dbReference>
<evidence type="ECO:0000256" key="5">
    <source>
        <dbReference type="SAM" id="MobiDB-lite"/>
    </source>
</evidence>
<keyword evidence="2" id="KW-0805">Transcription regulation</keyword>
<sequence>MSLLSHPKQPANHQDPGPDALVSDAELLSQFLKLKNEAAFTALVERYGHMVFAVAVRIVRDRHSAEDVAQATFLLLAKDAKKIRRRESLSSWLHGVAIRLAKKALKRRSREKVNDVVTELEIAEKTFEEIHSTFEQQVLDEELQGLPKQYRDPLVLHFLQGKTYEEIAQFLGVTLGAIEGRMKRGKRELQLRVAKRGVGLGAALAALSWSQTEAVAAIRPEFIHTIAQNGLAAFQGTAFTPACSPEAVYLAGKEVTMFTTTKIAFLTCSLAIAAGAGWMSHVGFAQDGSGDVSKAQGASIDTAVAQFGAEDQSPKPTIKQRIQAQKERDAQRGINSLGADLGADIGGFGSGGEDAFGSGVSGTDGASYGGVSSAGGVGMEAKSAKLSDQQLLELFQALQETEKLLEEMLKQSAEGEGAATANVQELVQALEQLRQLKSQHSGILGESMRFELELDEMMGFSQANGNPGAAISVEHNQSPAEEKIEAALETIVGFEFPGNMLSDVAALLSEQHEIPILIDEEELSNEGLSVDDEVKATVSGVSMRNGLELMLEPLELTYVIKNDVLMITTNVKAGELTETRVYDVRPLQVHDPEALADVLLHTIEPESWSEMGGNGDISFLNGSLVVMQSQKVHGQIEILLNQLARQSQKSPQNPDWPARDRSDIPGTGGAGGAGGFFGGGN</sequence>
<evidence type="ECO:0000313" key="9">
    <source>
        <dbReference type="Proteomes" id="UP000315724"/>
    </source>
</evidence>